<dbReference type="InParanoid" id="A0A543AWX8"/>
<feature type="domain" description="PASTA" evidence="3">
    <location>
        <begin position="74"/>
        <end position="148"/>
    </location>
</feature>
<dbReference type="RefSeq" id="WP_142039413.1">
    <property type="nucleotide sequence ID" value="NZ_JBHTGS010000001.1"/>
</dbReference>
<proteinExistence type="predicted"/>
<dbReference type="OrthoDB" id="3405606at2"/>
<dbReference type="AlphaFoldDB" id="A0A543AWX8"/>
<dbReference type="InterPro" id="IPR005543">
    <property type="entry name" value="PASTA_dom"/>
</dbReference>
<feature type="transmembrane region" description="Helical" evidence="2">
    <location>
        <begin position="16"/>
        <end position="35"/>
    </location>
</feature>
<organism evidence="4 5">
    <name type="scientific">Stackebrandtia endophytica</name>
    <dbReference type="NCBI Taxonomy" id="1496996"/>
    <lineage>
        <taxon>Bacteria</taxon>
        <taxon>Bacillati</taxon>
        <taxon>Actinomycetota</taxon>
        <taxon>Actinomycetes</taxon>
        <taxon>Glycomycetales</taxon>
        <taxon>Glycomycetaceae</taxon>
        <taxon>Stackebrandtia</taxon>
    </lineage>
</organism>
<evidence type="ECO:0000313" key="4">
    <source>
        <dbReference type="EMBL" id="TQL77074.1"/>
    </source>
</evidence>
<gene>
    <name evidence="4" type="ORF">FB566_2620</name>
</gene>
<dbReference type="PROSITE" id="PS51178">
    <property type="entry name" value="PASTA"/>
    <property type="match status" value="1"/>
</dbReference>
<accession>A0A543AWX8</accession>
<dbReference type="Gene3D" id="3.30.10.20">
    <property type="match status" value="1"/>
</dbReference>
<dbReference type="CDD" id="cd06577">
    <property type="entry name" value="PASTA_pknB"/>
    <property type="match status" value="1"/>
</dbReference>
<evidence type="ECO:0000256" key="2">
    <source>
        <dbReference type="SAM" id="Phobius"/>
    </source>
</evidence>
<dbReference type="Proteomes" id="UP000317043">
    <property type="component" value="Unassembled WGS sequence"/>
</dbReference>
<dbReference type="EMBL" id="VFOW01000001">
    <property type="protein sequence ID" value="TQL77074.1"/>
    <property type="molecule type" value="Genomic_DNA"/>
</dbReference>
<sequence length="149" mass="15807">MLDQPVPSTPVNRKPWFWIAIAGAVLALACCLGLATSAFKPDDTAAGDSGTASEARQEDSSPDGSDETVEESPEVAEIEMPSVVDMNAAVARDELERLGFTNVQFGSLDEEHNTIGVVNPANWTVIEQSHEPGRLVPADAVIVLGCMKN</sequence>
<dbReference type="Pfam" id="PF03793">
    <property type="entry name" value="PASTA"/>
    <property type="match status" value="1"/>
</dbReference>
<keyword evidence="2" id="KW-0472">Membrane</keyword>
<comment type="caution">
    <text evidence="4">The sequence shown here is derived from an EMBL/GenBank/DDBJ whole genome shotgun (WGS) entry which is preliminary data.</text>
</comment>
<keyword evidence="2" id="KW-0812">Transmembrane</keyword>
<protein>
    <submittedName>
        <fullName evidence="4">PASTA domain-containing protein</fullName>
    </submittedName>
</protein>
<keyword evidence="2" id="KW-1133">Transmembrane helix</keyword>
<evidence type="ECO:0000313" key="5">
    <source>
        <dbReference type="Proteomes" id="UP000317043"/>
    </source>
</evidence>
<name>A0A543AWX8_9ACTN</name>
<feature type="region of interest" description="Disordered" evidence="1">
    <location>
        <begin position="41"/>
        <end position="82"/>
    </location>
</feature>
<reference evidence="4 5" key="1">
    <citation type="submission" date="2019-06" db="EMBL/GenBank/DDBJ databases">
        <title>Sequencing the genomes of 1000 actinobacteria strains.</title>
        <authorList>
            <person name="Klenk H.-P."/>
        </authorList>
    </citation>
    <scope>NUCLEOTIDE SEQUENCE [LARGE SCALE GENOMIC DNA]</scope>
    <source>
        <strain evidence="4 5">DSM 45928</strain>
    </source>
</reference>
<evidence type="ECO:0000256" key="1">
    <source>
        <dbReference type="SAM" id="MobiDB-lite"/>
    </source>
</evidence>
<feature type="compositionally biased region" description="Acidic residues" evidence="1">
    <location>
        <begin position="60"/>
        <end position="77"/>
    </location>
</feature>
<keyword evidence="5" id="KW-1185">Reference proteome</keyword>
<evidence type="ECO:0000259" key="3">
    <source>
        <dbReference type="PROSITE" id="PS51178"/>
    </source>
</evidence>